<gene>
    <name evidence="2" type="ORF">M514_04485</name>
</gene>
<protein>
    <submittedName>
        <fullName evidence="2">Uncharacterized protein</fullName>
    </submittedName>
</protein>
<dbReference type="EMBL" id="KL367687">
    <property type="protein sequence ID" value="KFD60197.1"/>
    <property type="molecule type" value="Genomic_DNA"/>
</dbReference>
<evidence type="ECO:0000256" key="1">
    <source>
        <dbReference type="SAM" id="MobiDB-lite"/>
    </source>
</evidence>
<feature type="region of interest" description="Disordered" evidence="1">
    <location>
        <begin position="133"/>
        <end position="153"/>
    </location>
</feature>
<evidence type="ECO:0000313" key="2">
    <source>
        <dbReference type="EMBL" id="KFD60197.1"/>
    </source>
</evidence>
<proteinExistence type="predicted"/>
<name>A0A085MSK1_9BILA</name>
<reference evidence="2" key="1">
    <citation type="journal article" date="2014" name="Nat. Genet.">
        <title>Genome and transcriptome of the porcine whipworm Trichuris suis.</title>
        <authorList>
            <person name="Jex A.R."/>
            <person name="Nejsum P."/>
            <person name="Schwarz E.M."/>
            <person name="Hu L."/>
            <person name="Young N.D."/>
            <person name="Hall R.S."/>
            <person name="Korhonen P.K."/>
            <person name="Liao S."/>
            <person name="Thamsborg S."/>
            <person name="Xia J."/>
            <person name="Xu P."/>
            <person name="Wang S."/>
            <person name="Scheerlinck J.P."/>
            <person name="Hofmann A."/>
            <person name="Sternberg P.W."/>
            <person name="Wang J."/>
            <person name="Gasser R.B."/>
        </authorList>
    </citation>
    <scope>NUCLEOTIDE SEQUENCE [LARGE SCALE GENOMIC DNA]</scope>
    <source>
        <strain evidence="2">DCEP-RM93F</strain>
    </source>
</reference>
<sequence>MERALAASAVAKHAAHCSGSLQSRVLCREPHLSIRRIKEALYIQHNENINRDKGVEISNIWNNVISVTNYSFFVFIAPYQPSTKWKGSNFRNIKKCVWCRRYKKNYKKLLQKNLRCEEADNEERKIPTMHRIRENPGENEDAERRYDKTQEKMRSQREGLLLFYRQRKSVEGNSDREVKNGAIQLDLTDLT</sequence>
<accession>A0A085MSK1</accession>
<dbReference type="AlphaFoldDB" id="A0A085MSK1"/>
<organism evidence="2">
    <name type="scientific">Trichuris suis</name>
    <name type="common">pig whipworm</name>
    <dbReference type="NCBI Taxonomy" id="68888"/>
    <lineage>
        <taxon>Eukaryota</taxon>
        <taxon>Metazoa</taxon>
        <taxon>Ecdysozoa</taxon>
        <taxon>Nematoda</taxon>
        <taxon>Enoplea</taxon>
        <taxon>Dorylaimia</taxon>
        <taxon>Trichinellida</taxon>
        <taxon>Trichuridae</taxon>
        <taxon>Trichuris</taxon>
    </lineage>
</organism>
<dbReference type="Proteomes" id="UP000030758">
    <property type="component" value="Unassembled WGS sequence"/>
</dbReference>